<keyword evidence="1" id="KW-0812">Transmembrane</keyword>
<feature type="transmembrane region" description="Helical" evidence="1">
    <location>
        <begin position="100"/>
        <end position="120"/>
    </location>
</feature>
<gene>
    <name evidence="2" type="ordered locus">Arnit_1993</name>
</gene>
<dbReference type="Proteomes" id="UP000000939">
    <property type="component" value="Chromosome"/>
</dbReference>
<keyword evidence="1" id="KW-1133">Transmembrane helix</keyword>
<sequence length="130" mass="15491" precursor="true">MNKPINLFTVTFIAIISVYLFVLGENKTLQIIKEDYLYILSLIPIAFAFFYFKFKLKDYEIINFNKNSDISLKSTILFFLVFQVYDYYSEGGFIGMISQWFIYWIMGIIALLLLETINYYKNYKLLQKAD</sequence>
<keyword evidence="3" id="KW-1185">Reference proteome</keyword>
<dbReference type="KEGG" id="ant:Arnit_1993"/>
<dbReference type="OrthoDB" id="5344142at2"/>
<feature type="transmembrane region" description="Helical" evidence="1">
    <location>
        <begin position="7"/>
        <end position="24"/>
    </location>
</feature>
<proteinExistence type="predicted"/>
<dbReference type="AlphaFoldDB" id="D5V035"/>
<protein>
    <submittedName>
        <fullName evidence="2">ABC transporter, permease protein, putative</fullName>
    </submittedName>
</protein>
<evidence type="ECO:0000313" key="3">
    <source>
        <dbReference type="Proteomes" id="UP000000939"/>
    </source>
</evidence>
<dbReference type="EMBL" id="CP001999">
    <property type="protein sequence ID" value="ADG93647.1"/>
    <property type="molecule type" value="Genomic_DNA"/>
</dbReference>
<organism evidence="2 3">
    <name type="scientific">Arcobacter nitrofigilis (strain ATCC 33309 / DSM 7299 / CCUG 15893 / LMG 7604 / NCTC 12251 / CI)</name>
    <name type="common">Campylobacter nitrofigilis</name>
    <dbReference type="NCBI Taxonomy" id="572480"/>
    <lineage>
        <taxon>Bacteria</taxon>
        <taxon>Pseudomonadati</taxon>
        <taxon>Campylobacterota</taxon>
        <taxon>Epsilonproteobacteria</taxon>
        <taxon>Campylobacterales</taxon>
        <taxon>Arcobacteraceae</taxon>
        <taxon>Arcobacter</taxon>
    </lineage>
</organism>
<dbReference type="STRING" id="572480.Arnit_1993"/>
<keyword evidence="1" id="KW-0472">Membrane</keyword>
<dbReference type="HOGENOM" id="CLU_1933657_0_0_7"/>
<reference evidence="2 3" key="1">
    <citation type="journal article" date="2010" name="Stand. Genomic Sci.">
        <title>Complete genome sequence of Arcobacter nitrofigilis type strain (CI).</title>
        <authorList>
            <person name="Pati A."/>
            <person name="Gronow S."/>
            <person name="Lapidus A."/>
            <person name="Copeland A."/>
            <person name="Glavina Del Rio T."/>
            <person name="Nolan M."/>
            <person name="Lucas S."/>
            <person name="Tice H."/>
            <person name="Cheng J.F."/>
            <person name="Han C."/>
            <person name="Chertkov O."/>
            <person name="Bruce D."/>
            <person name="Tapia R."/>
            <person name="Goodwin L."/>
            <person name="Pitluck S."/>
            <person name="Liolios K."/>
            <person name="Ivanova N."/>
            <person name="Mavromatis K."/>
            <person name="Chen A."/>
            <person name="Palaniappan K."/>
            <person name="Land M."/>
            <person name="Hauser L."/>
            <person name="Chang Y.J."/>
            <person name="Jeffries C.D."/>
            <person name="Detter J.C."/>
            <person name="Rohde M."/>
            <person name="Goker M."/>
            <person name="Bristow J."/>
            <person name="Eisen J.A."/>
            <person name="Markowitz V."/>
            <person name="Hugenholtz P."/>
            <person name="Klenk H.P."/>
            <person name="Kyrpides N.C."/>
        </authorList>
    </citation>
    <scope>NUCLEOTIDE SEQUENCE [LARGE SCALE GENOMIC DNA]</scope>
    <source>
        <strain evidence="3">ATCC 33309 / DSM 7299 / CCUG 15893 / LMG 7604 / NCTC 12251 / CI</strain>
    </source>
</reference>
<evidence type="ECO:0000313" key="2">
    <source>
        <dbReference type="EMBL" id="ADG93647.1"/>
    </source>
</evidence>
<accession>D5V035</accession>
<feature type="transmembrane region" description="Helical" evidence="1">
    <location>
        <begin position="36"/>
        <end position="54"/>
    </location>
</feature>
<name>D5V035_ARCNC</name>
<evidence type="ECO:0000256" key="1">
    <source>
        <dbReference type="SAM" id="Phobius"/>
    </source>
</evidence>
<dbReference type="RefSeq" id="WP_013135792.1">
    <property type="nucleotide sequence ID" value="NC_014166.1"/>
</dbReference>